<keyword evidence="2" id="KW-1185">Reference proteome</keyword>
<dbReference type="RefSeq" id="WP_013705446.1">
    <property type="nucleotide sequence ID" value="NC_015388.1"/>
</dbReference>
<gene>
    <name evidence="1" type="ordered locus">Desac_0446</name>
</gene>
<dbReference type="OrthoDB" id="256762at2"/>
<dbReference type="Proteomes" id="UP000000483">
    <property type="component" value="Chromosome"/>
</dbReference>
<evidence type="ECO:0000313" key="2">
    <source>
        <dbReference type="Proteomes" id="UP000000483"/>
    </source>
</evidence>
<reference evidence="1 2" key="1">
    <citation type="journal article" date="2011" name="Stand. Genomic Sci.">
        <title>Complete genome sequence of the acetate-degrading sulfate reducer Desulfobacca acetoxidans type strain (ASRB2).</title>
        <authorList>
            <person name="Goker M."/>
            <person name="Teshima H."/>
            <person name="Lapidus A."/>
            <person name="Nolan M."/>
            <person name="Lucas S."/>
            <person name="Hammon N."/>
            <person name="Deshpande S."/>
            <person name="Cheng J.F."/>
            <person name="Tapia R."/>
            <person name="Han C."/>
            <person name="Goodwin L."/>
            <person name="Pitluck S."/>
            <person name="Huntemann M."/>
            <person name="Liolios K."/>
            <person name="Ivanova N."/>
            <person name="Pagani I."/>
            <person name="Mavromatis K."/>
            <person name="Ovchinikova G."/>
            <person name="Pati A."/>
            <person name="Chen A."/>
            <person name="Palaniappan K."/>
            <person name="Land M."/>
            <person name="Hauser L."/>
            <person name="Brambilla E.M."/>
            <person name="Rohde M."/>
            <person name="Spring S."/>
            <person name="Detter J.C."/>
            <person name="Woyke T."/>
            <person name="Bristow J."/>
            <person name="Eisen J.A."/>
            <person name="Markowitz V."/>
            <person name="Hugenholtz P."/>
            <person name="Kyrpides N.C."/>
            <person name="Klenk H.P."/>
        </authorList>
    </citation>
    <scope>NUCLEOTIDE SEQUENCE [LARGE SCALE GENOMIC DNA]</scope>
    <source>
        <strain evidence="2">ATCC 700848 / DSM 11109 / ASRB2</strain>
    </source>
</reference>
<dbReference type="SUPFAM" id="SSF55594">
    <property type="entry name" value="HPr-like"/>
    <property type="match status" value="1"/>
</dbReference>
<dbReference type="KEGG" id="dao:Desac_0446"/>
<dbReference type="AlphaFoldDB" id="F2NEZ3"/>
<protein>
    <recommendedName>
        <fullName evidence="3">HPr family phosphocarrier protein</fullName>
    </recommendedName>
</protein>
<proteinExistence type="predicted"/>
<dbReference type="InterPro" id="IPR035895">
    <property type="entry name" value="HPr-like_sf"/>
</dbReference>
<dbReference type="EMBL" id="CP002629">
    <property type="protein sequence ID" value="AEB08333.1"/>
    <property type="molecule type" value="Genomic_DNA"/>
</dbReference>
<name>F2NEZ3_DESAR</name>
<evidence type="ECO:0008006" key="3">
    <source>
        <dbReference type="Google" id="ProtNLM"/>
    </source>
</evidence>
<evidence type="ECO:0000313" key="1">
    <source>
        <dbReference type="EMBL" id="AEB08333.1"/>
    </source>
</evidence>
<organism evidence="1 2">
    <name type="scientific">Desulfobacca acetoxidans (strain ATCC 700848 / DSM 11109 / ASRB2)</name>
    <dbReference type="NCBI Taxonomy" id="880072"/>
    <lineage>
        <taxon>Bacteria</taxon>
        <taxon>Pseudomonadati</taxon>
        <taxon>Thermodesulfobacteriota</taxon>
        <taxon>Desulfobaccia</taxon>
        <taxon>Desulfobaccales</taxon>
        <taxon>Desulfobaccaceae</taxon>
        <taxon>Desulfobacca</taxon>
    </lineage>
</organism>
<reference evidence="2" key="2">
    <citation type="submission" date="2011-03" db="EMBL/GenBank/DDBJ databases">
        <title>The complete genome of Desulfobacca acetoxidans DSM 11109.</title>
        <authorList>
            <consortium name="US DOE Joint Genome Institute (JGI-PGF)"/>
            <person name="Lucas S."/>
            <person name="Copeland A."/>
            <person name="Lapidus A."/>
            <person name="Bruce D."/>
            <person name="Goodwin L."/>
            <person name="Pitluck S."/>
            <person name="Peters L."/>
            <person name="Kyrpides N."/>
            <person name="Mavromatis K."/>
            <person name="Ivanova N."/>
            <person name="Ovchinnikova G."/>
            <person name="Teshima H."/>
            <person name="Detter J.C."/>
            <person name="Han C."/>
            <person name="Land M."/>
            <person name="Hauser L."/>
            <person name="Markowitz V."/>
            <person name="Cheng J.-F."/>
            <person name="Hugenholtz P."/>
            <person name="Woyke T."/>
            <person name="Wu D."/>
            <person name="Spring S."/>
            <person name="Schueler E."/>
            <person name="Brambilla E."/>
            <person name="Klenk H.-P."/>
            <person name="Eisen J.A."/>
        </authorList>
    </citation>
    <scope>NUCLEOTIDE SEQUENCE [LARGE SCALE GENOMIC DNA]</scope>
    <source>
        <strain evidence="2">ATCC 700848 / DSM 11109 / ASRB2</strain>
    </source>
</reference>
<dbReference type="eggNOG" id="COG1925">
    <property type="taxonomic scope" value="Bacteria"/>
</dbReference>
<sequence>MTSRLETISCTEFLELVDYFADELLELCQFFVAHYEEKLPDTERLYARLCYASKLVEDLLDYHGAKNNQKWCKFRELVASVLNFASAAFTMKHIVSRISFYEIGADSSFIFTSRLVHRFLINTLINICQELIAESRKLGIRLTPPALEWDRFSNLSSNRFLEFDVSPQDLHGEKHHIVRITTAYLNINRDFEALGFYKRFKAEDFRAVIPARINEEILRKFEMIIHNLQSSYDTYIGRDSSRTESSKFKSLRDHISISLHLLELSGRMSHYFERHLFDVGRIGIFQEIQRLLSRLIKTEFLLDAIINYAVYYCTEFLSKGKSLAQSLLNQYIEHGEITAGVPVKLGFHSRPCMLVAKIVQHYGGQVEMIVGEDHFDASSILDLQWAGGKVHREDLSQVKFQGDVRALADIQILASINYGEDTMGKGIPLPPELFYLR</sequence>
<dbReference type="STRING" id="880072.Desac_0446"/>
<accession>F2NEZ3</accession>
<dbReference type="HOGENOM" id="CLU_629658_0_0_7"/>